<dbReference type="PROSITE" id="PS50977">
    <property type="entry name" value="HTH_TETR_2"/>
    <property type="match status" value="1"/>
</dbReference>
<gene>
    <name evidence="4" type="ORF">FEZ08_00930</name>
</gene>
<keyword evidence="5" id="KW-1185">Reference proteome</keyword>
<protein>
    <submittedName>
        <fullName evidence="4">TetR/AcrR family transcriptional regulator</fullName>
    </submittedName>
</protein>
<dbReference type="EMBL" id="VBWP01000001">
    <property type="protein sequence ID" value="TLG77513.1"/>
    <property type="molecule type" value="Genomic_DNA"/>
</dbReference>
<reference evidence="4 5" key="1">
    <citation type="submission" date="2019-05" db="EMBL/GenBank/DDBJ databases">
        <title>Culicoidintestinum kansasii gen. nov., sp. nov. from the gastrointestinal tract of the biting midge, Culicoides sonorensis.</title>
        <authorList>
            <person name="Neupane S."/>
            <person name="Ghosh A."/>
            <person name="Gunther S."/>
            <person name="Martin K."/>
            <person name="Zurek L."/>
        </authorList>
    </citation>
    <scope>NUCLEOTIDE SEQUENCE [LARGE SCALE GENOMIC DNA]</scope>
    <source>
        <strain evidence="4 5">CS-1</strain>
    </source>
</reference>
<sequence length="204" mass="23794">MIKNTKELIWKESLALFSEYGYNGVSVKDIANAVGIKDSSIYNHYKGKQEIFDTILSQVSKRLKEANNEYVFPIKATNNKIEHSINIQNLAKKYITLFDFYLNDELAVQFRKMLLIEQYAQFSAAELFNEIFIDMPLKYLTILFTSLIQNGKLIKIDADIMAANFYSPLFLNFFKTDSVNVQSKFIEEKINKHIETFFEVYSNK</sequence>
<feature type="domain" description="HTH tetR-type" evidence="3">
    <location>
        <begin position="3"/>
        <end position="63"/>
    </location>
</feature>
<evidence type="ECO:0000256" key="2">
    <source>
        <dbReference type="PROSITE-ProRule" id="PRU00335"/>
    </source>
</evidence>
<proteinExistence type="predicted"/>
<evidence type="ECO:0000259" key="3">
    <source>
        <dbReference type="PROSITE" id="PS50977"/>
    </source>
</evidence>
<organism evidence="4 5">
    <name type="scientific">Culicoidibacter larvae</name>
    <dbReference type="NCBI Taxonomy" id="2579976"/>
    <lineage>
        <taxon>Bacteria</taxon>
        <taxon>Bacillati</taxon>
        <taxon>Bacillota</taxon>
        <taxon>Culicoidibacteria</taxon>
        <taxon>Culicoidibacterales</taxon>
        <taxon>Culicoidibacteraceae</taxon>
        <taxon>Culicoidibacter</taxon>
    </lineage>
</organism>
<dbReference type="OrthoDB" id="9814200at2"/>
<dbReference type="InParanoid" id="A0A5R8QJ87"/>
<dbReference type="Gene3D" id="1.10.357.10">
    <property type="entry name" value="Tetracycline Repressor, domain 2"/>
    <property type="match status" value="1"/>
</dbReference>
<evidence type="ECO:0000313" key="4">
    <source>
        <dbReference type="EMBL" id="TLG77513.1"/>
    </source>
</evidence>
<evidence type="ECO:0000313" key="5">
    <source>
        <dbReference type="Proteomes" id="UP000306912"/>
    </source>
</evidence>
<keyword evidence="1 2" id="KW-0238">DNA-binding</keyword>
<dbReference type="Pfam" id="PF00440">
    <property type="entry name" value="TetR_N"/>
    <property type="match status" value="1"/>
</dbReference>
<dbReference type="AlphaFoldDB" id="A0A5R8QJ87"/>
<name>A0A5R8QJ87_9FIRM</name>
<dbReference type="PANTHER" id="PTHR43479">
    <property type="entry name" value="ACREF/ENVCD OPERON REPRESSOR-RELATED"/>
    <property type="match status" value="1"/>
</dbReference>
<dbReference type="InterPro" id="IPR001647">
    <property type="entry name" value="HTH_TetR"/>
</dbReference>
<accession>A0A5R8QJ87</accession>
<dbReference type="SUPFAM" id="SSF46689">
    <property type="entry name" value="Homeodomain-like"/>
    <property type="match status" value="1"/>
</dbReference>
<dbReference type="PANTHER" id="PTHR43479:SF11">
    <property type="entry name" value="ACREF_ENVCD OPERON REPRESSOR-RELATED"/>
    <property type="match status" value="1"/>
</dbReference>
<evidence type="ECO:0000256" key="1">
    <source>
        <dbReference type="ARBA" id="ARBA00023125"/>
    </source>
</evidence>
<feature type="DNA-binding region" description="H-T-H motif" evidence="2">
    <location>
        <begin position="26"/>
        <end position="45"/>
    </location>
</feature>
<dbReference type="InterPro" id="IPR009057">
    <property type="entry name" value="Homeodomain-like_sf"/>
</dbReference>
<dbReference type="Proteomes" id="UP000306912">
    <property type="component" value="Unassembled WGS sequence"/>
</dbReference>
<dbReference type="InterPro" id="IPR050624">
    <property type="entry name" value="HTH-type_Tx_Regulator"/>
</dbReference>
<dbReference type="GO" id="GO:0003677">
    <property type="term" value="F:DNA binding"/>
    <property type="evidence" value="ECO:0007669"/>
    <property type="project" value="UniProtKB-UniRule"/>
</dbReference>
<comment type="caution">
    <text evidence="4">The sequence shown here is derived from an EMBL/GenBank/DDBJ whole genome shotgun (WGS) entry which is preliminary data.</text>
</comment>
<dbReference type="PRINTS" id="PR00455">
    <property type="entry name" value="HTHTETR"/>
</dbReference>